<protein>
    <recommendedName>
        <fullName evidence="12">Golgin-84</fullName>
    </recommendedName>
</protein>
<evidence type="ECO:0000313" key="11">
    <source>
        <dbReference type="Proteomes" id="UP001445335"/>
    </source>
</evidence>
<dbReference type="Proteomes" id="UP001445335">
    <property type="component" value="Unassembled WGS sequence"/>
</dbReference>
<evidence type="ECO:0000256" key="9">
    <source>
        <dbReference type="SAM" id="Phobius"/>
    </source>
</evidence>
<feature type="transmembrane region" description="Helical" evidence="9">
    <location>
        <begin position="558"/>
        <end position="578"/>
    </location>
</feature>
<keyword evidence="6 9" id="KW-0472">Membrane</keyword>
<evidence type="ECO:0008006" key="12">
    <source>
        <dbReference type="Google" id="ProtNLM"/>
    </source>
</evidence>
<keyword evidence="3 9" id="KW-1133">Transmembrane helix</keyword>
<feature type="coiled-coil region" evidence="7">
    <location>
        <begin position="176"/>
        <end position="495"/>
    </location>
</feature>
<comment type="caution">
    <text evidence="10">The sequence shown here is derived from an EMBL/GenBank/DDBJ whole genome shotgun (WGS) entry which is preliminary data.</text>
</comment>
<comment type="subcellular location">
    <subcellularLocation>
        <location evidence="1">Golgi apparatus membrane</location>
        <topology evidence="1">Single-pass membrane protein</topology>
    </subcellularLocation>
</comment>
<dbReference type="GO" id="GO:0031985">
    <property type="term" value="C:Golgi cisterna"/>
    <property type="evidence" value="ECO:0007669"/>
    <property type="project" value="TreeGrafter"/>
</dbReference>
<dbReference type="PANTHER" id="PTHR13815:SF7">
    <property type="entry name" value="GOLGIN SUBFAMILY A MEMBER 5"/>
    <property type="match status" value="1"/>
</dbReference>
<dbReference type="GO" id="GO:0000139">
    <property type="term" value="C:Golgi membrane"/>
    <property type="evidence" value="ECO:0007669"/>
    <property type="project" value="UniProtKB-SubCell"/>
</dbReference>
<evidence type="ECO:0000256" key="3">
    <source>
        <dbReference type="ARBA" id="ARBA00022989"/>
    </source>
</evidence>
<evidence type="ECO:0000256" key="8">
    <source>
        <dbReference type="SAM" id="MobiDB-lite"/>
    </source>
</evidence>
<feature type="compositionally biased region" description="Low complexity" evidence="8">
    <location>
        <begin position="108"/>
        <end position="156"/>
    </location>
</feature>
<dbReference type="Pfam" id="PF09787">
    <property type="entry name" value="Golgin_A5"/>
    <property type="match status" value="1"/>
</dbReference>
<dbReference type="AlphaFoldDB" id="A0AAW1QV14"/>
<name>A0AAW1QV14_9CHLO</name>
<gene>
    <name evidence="10" type="ORF">WJX81_003665</name>
</gene>
<evidence type="ECO:0000256" key="4">
    <source>
        <dbReference type="ARBA" id="ARBA00023034"/>
    </source>
</evidence>
<dbReference type="GO" id="GO:0007030">
    <property type="term" value="P:Golgi organization"/>
    <property type="evidence" value="ECO:0007669"/>
    <property type="project" value="InterPro"/>
</dbReference>
<dbReference type="GO" id="GO:0000301">
    <property type="term" value="P:retrograde transport, vesicle recycling within Golgi"/>
    <property type="evidence" value="ECO:0007669"/>
    <property type="project" value="TreeGrafter"/>
</dbReference>
<evidence type="ECO:0000313" key="10">
    <source>
        <dbReference type="EMBL" id="KAK9825360.1"/>
    </source>
</evidence>
<organism evidence="10 11">
    <name type="scientific">Elliptochloris bilobata</name>
    <dbReference type="NCBI Taxonomy" id="381761"/>
    <lineage>
        <taxon>Eukaryota</taxon>
        <taxon>Viridiplantae</taxon>
        <taxon>Chlorophyta</taxon>
        <taxon>core chlorophytes</taxon>
        <taxon>Trebouxiophyceae</taxon>
        <taxon>Trebouxiophyceae incertae sedis</taxon>
        <taxon>Elliptochloris clade</taxon>
        <taxon>Elliptochloris</taxon>
    </lineage>
</organism>
<feature type="region of interest" description="Disordered" evidence="8">
    <location>
        <begin position="22"/>
        <end position="165"/>
    </location>
</feature>
<evidence type="ECO:0000256" key="7">
    <source>
        <dbReference type="SAM" id="Coils"/>
    </source>
</evidence>
<keyword evidence="5 7" id="KW-0175">Coiled coil</keyword>
<accession>A0AAW1QV14</accession>
<dbReference type="EMBL" id="JALJOU010000075">
    <property type="protein sequence ID" value="KAK9825360.1"/>
    <property type="molecule type" value="Genomic_DNA"/>
</dbReference>
<sequence>MASWLQNQLKAAEGLLEAVDRTAKASIKNPGQQRGQPGSSNREPEHDAPTRAAVHPMPRSLPAFRQQREEAQEGAEPLRAERPPPGRAAPQPGQNGSRPAAREPPPELKAAPAPRTAPDSATAAAVAAAIAHAAAAAWAPAREAAASAGSDGAGDAVEGGEAGGPAAREARAVRLADALRGRLEQLRGENAQLEELLRQAESRATGASARVEQLEDELAAAQAARSRTEAGLASAVAAAEGKAAALAASRDAAVKENVELDKRAEAAERANEALLRERQASEGRLLAALREEVAAAEARAEEERAVAANARRTAARRETELEAGLAESAQALTGMQRTLDEKSRRLAAAEARAEQAAAAAAAAEAAAAELRAQQAHGGNGGVEAGGNGASEAGALAAAEAKLARLRIELRDAGAQRVAAEEEGRAARVEAERLRRQLAEAANTSDLDRQFKEVTELLYLKQTQLERMSAEKAAQQMALERELLVAREEAARVQRRSRSERAAAAYGVETEGVVPMEAMGEAYSRLANSRSVGGAVRAAARGLDVTASTFVRVLRQYPLGRLAVFCYVVFVHLFLYVLISRLQHRALTDLGTVQPQLR</sequence>
<feature type="compositionally biased region" description="Polar residues" evidence="8">
    <location>
        <begin position="29"/>
        <end position="41"/>
    </location>
</feature>
<proteinExistence type="predicted"/>
<evidence type="ECO:0000256" key="1">
    <source>
        <dbReference type="ARBA" id="ARBA00004194"/>
    </source>
</evidence>
<keyword evidence="11" id="KW-1185">Reference proteome</keyword>
<dbReference type="PANTHER" id="PTHR13815">
    <property type="entry name" value="GOLGIN-84"/>
    <property type="match status" value="1"/>
</dbReference>
<keyword evidence="4" id="KW-0333">Golgi apparatus</keyword>
<dbReference type="InterPro" id="IPR019177">
    <property type="entry name" value="Golgin_subfamily_A_member_5"/>
</dbReference>
<evidence type="ECO:0000256" key="5">
    <source>
        <dbReference type="ARBA" id="ARBA00023054"/>
    </source>
</evidence>
<keyword evidence="2 9" id="KW-0812">Transmembrane</keyword>
<feature type="compositionally biased region" description="Basic and acidic residues" evidence="8">
    <location>
        <begin position="66"/>
        <end position="84"/>
    </location>
</feature>
<evidence type="ECO:0000256" key="2">
    <source>
        <dbReference type="ARBA" id="ARBA00022692"/>
    </source>
</evidence>
<evidence type="ECO:0000256" key="6">
    <source>
        <dbReference type="ARBA" id="ARBA00023136"/>
    </source>
</evidence>
<reference evidence="10 11" key="1">
    <citation type="journal article" date="2024" name="Nat. Commun.">
        <title>Phylogenomics reveals the evolutionary origins of lichenization in chlorophyte algae.</title>
        <authorList>
            <person name="Puginier C."/>
            <person name="Libourel C."/>
            <person name="Otte J."/>
            <person name="Skaloud P."/>
            <person name="Haon M."/>
            <person name="Grisel S."/>
            <person name="Petersen M."/>
            <person name="Berrin J.G."/>
            <person name="Delaux P.M."/>
            <person name="Dal Grande F."/>
            <person name="Keller J."/>
        </authorList>
    </citation>
    <scope>NUCLEOTIDE SEQUENCE [LARGE SCALE GENOMIC DNA]</scope>
    <source>
        <strain evidence="10 11">SAG 245.80</strain>
    </source>
</reference>